<sequence length="204" mass="22892">MVDLVTGHTRLIIDTCLKHGLLRNQTAYVLATARWETAHTMKPVKEAYWLSETWRRNNLRYYPWYGRGFVQLTWEANYQKAAKKTGVALDKDPDLALDPHTAADVLVIGMAEGWFTGKKLSDYITLKSSNFVSARRIVNGTDKAAQIADLAKQYDALLKAEGYGGTATPNSNENNDIGADSAQRPATFLSLLISFLSRIFRRHP</sequence>
<name>Q11LS8_CHESB</name>
<dbReference type="AlphaFoldDB" id="Q11LS8"/>
<proteinExistence type="predicted"/>
<dbReference type="Gene3D" id="1.10.530.10">
    <property type="match status" value="1"/>
</dbReference>
<accession>Q11LS8</accession>
<dbReference type="CAZy" id="GH19">
    <property type="family name" value="Glycoside Hydrolase Family 19"/>
</dbReference>
<dbReference type="HOGENOM" id="CLU_077648_1_0_5"/>
<dbReference type="InterPro" id="IPR023346">
    <property type="entry name" value="Lysozyme-like_dom_sf"/>
</dbReference>
<reference evidence="1" key="1">
    <citation type="submission" date="2006-06" db="EMBL/GenBank/DDBJ databases">
        <title>Complete sequence of chromosome of Chelativorans sp. BNC1.</title>
        <authorList>
            <consortium name="US DOE Joint Genome Institute"/>
            <person name="Copeland A."/>
            <person name="Lucas S."/>
            <person name="Lapidus A."/>
            <person name="Barry K."/>
            <person name="Detter J.C."/>
            <person name="Glavina del Rio T."/>
            <person name="Hammon N."/>
            <person name="Israni S."/>
            <person name="Dalin E."/>
            <person name="Tice H."/>
            <person name="Pitluck S."/>
            <person name="Chertkov O."/>
            <person name="Brettin T."/>
            <person name="Bruce D."/>
            <person name="Han C."/>
            <person name="Tapia R."/>
            <person name="Gilna P."/>
            <person name="Schmutz J."/>
            <person name="Larimer F."/>
            <person name="Land M."/>
            <person name="Hauser L."/>
            <person name="Kyrpides N."/>
            <person name="Mikhailova N."/>
            <person name="Richardson P."/>
        </authorList>
    </citation>
    <scope>NUCLEOTIDE SEQUENCE</scope>
    <source>
        <strain evidence="1">BNC1</strain>
    </source>
</reference>
<gene>
    <name evidence="1" type="ordered locus">Meso_0243</name>
</gene>
<dbReference type="EMBL" id="CP000390">
    <property type="protein sequence ID" value="ABG61647.1"/>
    <property type="molecule type" value="Genomic_DNA"/>
</dbReference>
<organism evidence="1">
    <name type="scientific">Chelativorans sp. (strain BNC1)</name>
    <dbReference type="NCBI Taxonomy" id="266779"/>
    <lineage>
        <taxon>Bacteria</taxon>
        <taxon>Pseudomonadati</taxon>
        <taxon>Pseudomonadota</taxon>
        <taxon>Alphaproteobacteria</taxon>
        <taxon>Hyphomicrobiales</taxon>
        <taxon>Phyllobacteriaceae</taxon>
        <taxon>Chelativorans</taxon>
    </lineage>
</organism>
<protein>
    <recommendedName>
        <fullName evidence="2">Glycoside hydrolase family 19 catalytic domain-containing protein</fullName>
    </recommendedName>
</protein>
<dbReference type="STRING" id="266779.Meso_0243"/>
<dbReference type="SUPFAM" id="SSF53955">
    <property type="entry name" value="Lysozyme-like"/>
    <property type="match status" value="1"/>
</dbReference>
<dbReference type="eggNOG" id="COG3179">
    <property type="taxonomic scope" value="Bacteria"/>
</dbReference>
<evidence type="ECO:0000313" key="1">
    <source>
        <dbReference type="EMBL" id="ABG61647.1"/>
    </source>
</evidence>
<evidence type="ECO:0008006" key="2">
    <source>
        <dbReference type="Google" id="ProtNLM"/>
    </source>
</evidence>
<dbReference type="KEGG" id="mes:Meso_0243"/>